<dbReference type="OrthoDB" id="9806027at2"/>
<organism evidence="1 2">
    <name type="scientific">Holdemania filiformis DSM 12042</name>
    <dbReference type="NCBI Taxonomy" id="545696"/>
    <lineage>
        <taxon>Bacteria</taxon>
        <taxon>Bacillati</taxon>
        <taxon>Bacillota</taxon>
        <taxon>Erysipelotrichia</taxon>
        <taxon>Erysipelotrichales</taxon>
        <taxon>Erysipelotrichaceae</taxon>
        <taxon>Holdemania</taxon>
    </lineage>
</organism>
<comment type="caution">
    <text evidence="1">The sequence shown here is derived from an EMBL/GenBank/DDBJ whole genome shotgun (WGS) entry which is preliminary data.</text>
</comment>
<dbReference type="AlphaFoldDB" id="B9Y920"/>
<sequence length="61" mass="6800">MKKPKLIICDIDGTLVVKHQKLTPRTKKIIDDLRSDGVYFGVASNRAAFLNPVFNEKVGIS</sequence>
<dbReference type="RefSeq" id="WP_006059505.1">
    <property type="nucleotide sequence ID" value="NZ_GG657557.1"/>
</dbReference>
<protein>
    <submittedName>
        <fullName evidence="1">Uncharacterized protein</fullName>
    </submittedName>
</protein>
<dbReference type="Proteomes" id="UP000005950">
    <property type="component" value="Unassembled WGS sequence"/>
</dbReference>
<dbReference type="Pfam" id="PF08282">
    <property type="entry name" value="Hydrolase_3"/>
    <property type="match status" value="1"/>
</dbReference>
<dbReference type="InterPro" id="IPR036412">
    <property type="entry name" value="HAD-like_sf"/>
</dbReference>
<name>B9Y920_9FIRM</name>
<reference evidence="1 2" key="1">
    <citation type="submission" date="2008-12" db="EMBL/GenBank/DDBJ databases">
        <authorList>
            <person name="Fulton L."/>
            <person name="Clifton S."/>
            <person name="Fulton B."/>
            <person name="Xu J."/>
            <person name="Minx P."/>
            <person name="Pepin K.H."/>
            <person name="Johnson M."/>
            <person name="Bhonagiri V."/>
            <person name="Nash W.E."/>
            <person name="Mardis E.R."/>
            <person name="Wilson R.K."/>
        </authorList>
    </citation>
    <scope>NUCLEOTIDE SEQUENCE [LARGE SCALE GENOMIC DNA]</scope>
    <source>
        <strain evidence="1 2">DSM 12042</strain>
    </source>
</reference>
<evidence type="ECO:0000313" key="1">
    <source>
        <dbReference type="EMBL" id="EEF67534.1"/>
    </source>
</evidence>
<reference evidence="1 2" key="2">
    <citation type="submission" date="2009-02" db="EMBL/GenBank/DDBJ databases">
        <title>Draft genome sequence of Holdemania filiformis DSM 12042.</title>
        <authorList>
            <person name="Sudarsanam P."/>
            <person name="Ley R."/>
            <person name="Guruge J."/>
            <person name="Turnbaugh P.J."/>
            <person name="Mahowald M."/>
            <person name="Liep D."/>
            <person name="Gordon J."/>
        </authorList>
    </citation>
    <scope>NUCLEOTIDE SEQUENCE [LARGE SCALE GENOMIC DNA]</scope>
    <source>
        <strain evidence="1 2">DSM 12042</strain>
    </source>
</reference>
<accession>B9Y920</accession>
<dbReference type="InterPro" id="IPR023214">
    <property type="entry name" value="HAD_sf"/>
</dbReference>
<evidence type="ECO:0000313" key="2">
    <source>
        <dbReference type="Proteomes" id="UP000005950"/>
    </source>
</evidence>
<gene>
    <name evidence="1" type="ORF">HOLDEFILI_02320</name>
</gene>
<dbReference type="SUPFAM" id="SSF56784">
    <property type="entry name" value="HAD-like"/>
    <property type="match status" value="1"/>
</dbReference>
<dbReference type="STRING" id="545696.HOLDEFILI_02320"/>
<proteinExistence type="predicted"/>
<dbReference type="HOGENOM" id="CLU_2916292_0_0_9"/>
<dbReference type="Gene3D" id="3.40.50.1000">
    <property type="entry name" value="HAD superfamily/HAD-like"/>
    <property type="match status" value="1"/>
</dbReference>
<dbReference type="EMBL" id="ACCF01000135">
    <property type="protein sequence ID" value="EEF67534.1"/>
    <property type="molecule type" value="Genomic_DNA"/>
</dbReference>